<name>A0A640KGV5_LEITA</name>
<dbReference type="VEuPathDB" id="TriTrypDB:LtaPh_2410100"/>
<gene>
    <name evidence="2" type="ORF">LtaPh_2410100</name>
</gene>
<feature type="compositionally biased region" description="Low complexity" evidence="1">
    <location>
        <begin position="70"/>
        <end position="84"/>
    </location>
</feature>
<protein>
    <submittedName>
        <fullName evidence="2">Uncharacterized protein</fullName>
    </submittedName>
</protein>
<evidence type="ECO:0000313" key="2">
    <source>
        <dbReference type="EMBL" id="GET88930.1"/>
    </source>
</evidence>
<dbReference type="EMBL" id="BLBS01000031">
    <property type="protein sequence ID" value="GET88930.1"/>
    <property type="molecule type" value="Genomic_DNA"/>
</dbReference>
<proteinExistence type="predicted"/>
<accession>A0A640KGV5</accession>
<evidence type="ECO:0000256" key="1">
    <source>
        <dbReference type="SAM" id="MobiDB-lite"/>
    </source>
</evidence>
<feature type="compositionally biased region" description="Polar residues" evidence="1">
    <location>
        <begin position="454"/>
        <end position="468"/>
    </location>
</feature>
<dbReference type="OrthoDB" id="10267437at2759"/>
<keyword evidence="3" id="KW-1185">Reference proteome</keyword>
<feature type="region of interest" description="Disordered" evidence="1">
    <location>
        <begin position="1"/>
        <end position="28"/>
    </location>
</feature>
<comment type="caution">
    <text evidence="2">The sequence shown here is derived from an EMBL/GenBank/DDBJ whole genome shotgun (WGS) entry which is preliminary data.</text>
</comment>
<evidence type="ECO:0000313" key="3">
    <source>
        <dbReference type="Proteomes" id="UP000419144"/>
    </source>
</evidence>
<dbReference type="AlphaFoldDB" id="A0A640KGV5"/>
<organism evidence="2 3">
    <name type="scientific">Leishmania tarentolae</name>
    <name type="common">Sauroleishmania tarentolae</name>
    <dbReference type="NCBI Taxonomy" id="5689"/>
    <lineage>
        <taxon>Eukaryota</taxon>
        <taxon>Discoba</taxon>
        <taxon>Euglenozoa</taxon>
        <taxon>Kinetoplastea</taxon>
        <taxon>Metakinetoplastina</taxon>
        <taxon>Trypanosomatida</taxon>
        <taxon>Trypanosomatidae</taxon>
        <taxon>Leishmaniinae</taxon>
        <taxon>Leishmania</taxon>
        <taxon>lizard Leishmania</taxon>
    </lineage>
</organism>
<feature type="region of interest" description="Disordered" evidence="1">
    <location>
        <begin position="70"/>
        <end position="92"/>
    </location>
</feature>
<sequence>MPSSAKAEQAMKRSRFDTGKSAAAPRNTKVATEAAAELSSAAIDFTAVPTSDALLSTRLQRELKALWNASGPATTAPSASSRASMETGTPPKPMDVASVVPLFKVGTLEMYRRFPEAYDMLMKHHNCTAVRRTLLKDVLDRIARTGAVEAVPSDAAVGNAEKRTQPWVRVADFGCGTGRIESIVVQHPAVQAIYAYDSEVPMLRRCLVNTVRSAAQCGHYHSVSLLPVATTTSERSELNSASSASHALSSPPVVFCGDGIEATKSATAGALQLCIRPVPFQAIQAGFLTQTQHPRCSLVVCAWSLSYVMRMQWGEDHWHAAVDSVVQSLLNLLDNTRSDAALVIVETLGNGSTEPTRHNTYTQRLEESFGFTRTWVRTDYEFKSMVDAERMVRFFFGEKMLAKLTADNGSRGAGEHGAADGTVNGGCCRLMECTGIWTYWKTREAPTEPLSESVEPSRSSPTHARTHT</sequence>
<feature type="region of interest" description="Disordered" evidence="1">
    <location>
        <begin position="447"/>
        <end position="468"/>
    </location>
</feature>
<feature type="compositionally biased region" description="Basic and acidic residues" evidence="1">
    <location>
        <begin position="9"/>
        <end position="18"/>
    </location>
</feature>
<dbReference type="Proteomes" id="UP000419144">
    <property type="component" value="Unassembled WGS sequence"/>
</dbReference>
<reference evidence="2" key="1">
    <citation type="submission" date="2019-11" db="EMBL/GenBank/DDBJ databases">
        <title>Leishmania tarentolae CDS.</title>
        <authorList>
            <person name="Goto Y."/>
            <person name="Yamagishi J."/>
        </authorList>
    </citation>
    <scope>NUCLEOTIDE SEQUENCE [LARGE SCALE GENOMIC DNA]</scope>
    <source>
        <strain evidence="2">Parrot Tar II</strain>
    </source>
</reference>